<evidence type="ECO:0000313" key="5">
    <source>
        <dbReference type="Proteomes" id="UP001632339"/>
    </source>
</evidence>
<dbReference type="AlphaFoldDB" id="A0A1C4GSC3"/>
<keyword evidence="1" id="KW-0812">Transmembrane</keyword>
<dbReference type="EMBL" id="FMBK01000002">
    <property type="protein sequence ID" value="SCC71108.1"/>
    <property type="molecule type" value="Genomic_DNA"/>
</dbReference>
<evidence type="ECO:0000313" key="2">
    <source>
        <dbReference type="EMBL" id="MFN0297784.1"/>
    </source>
</evidence>
<evidence type="ECO:0000256" key="1">
    <source>
        <dbReference type="SAM" id="Phobius"/>
    </source>
</evidence>
<dbReference type="RefSeq" id="WP_171250331.1">
    <property type="nucleotide sequence ID" value="NZ_FMBK01000002.1"/>
</dbReference>
<name>A0A1C4GSC3_9GAMM</name>
<keyword evidence="1" id="KW-1133">Transmembrane helix</keyword>
<dbReference type="EMBL" id="JBJXCW010000008">
    <property type="protein sequence ID" value="MFN0297784.1"/>
    <property type="molecule type" value="Genomic_DNA"/>
</dbReference>
<accession>A0A1C4GSC3</accession>
<feature type="transmembrane region" description="Helical" evidence="1">
    <location>
        <begin position="6"/>
        <end position="27"/>
    </location>
</feature>
<dbReference type="Proteomes" id="UP000243661">
    <property type="component" value="Unassembled WGS sequence"/>
</dbReference>
<evidence type="ECO:0000313" key="4">
    <source>
        <dbReference type="Proteomes" id="UP000243661"/>
    </source>
</evidence>
<reference evidence="2 5" key="2">
    <citation type="submission" date="2024-12" db="EMBL/GenBank/DDBJ databases">
        <title>C001-4G Acinetobacter sp. assembled genome.</title>
        <authorList>
            <person name="D'Arcy K."/>
            <person name="Kingdon A.D.H."/>
            <person name="Breen A."/>
            <person name="Mckeown C."/>
            <person name="Allman E."/>
            <person name="Sharma P."/>
            <person name="Mcleman A."/>
            <person name="Roberts A.P."/>
        </authorList>
    </citation>
    <scope>NUCLEOTIDE SEQUENCE [LARGE SCALE GENOMIC DNA]</scope>
    <source>
        <strain evidence="2 5">C1-4G</strain>
    </source>
</reference>
<keyword evidence="5" id="KW-1185">Reference proteome</keyword>
<protein>
    <submittedName>
        <fullName evidence="3">Uncharacterized protein</fullName>
    </submittedName>
</protein>
<dbReference type="Proteomes" id="UP001632339">
    <property type="component" value="Unassembled WGS sequence"/>
</dbReference>
<reference evidence="3 4" key="1">
    <citation type="submission" date="2016-08" db="EMBL/GenBank/DDBJ databases">
        <authorList>
            <person name="Seilhamer J.J."/>
        </authorList>
    </citation>
    <scope>NUCLEOTIDE SEQUENCE [LARGE SCALE GENOMIC DNA]</scope>
    <source>
        <strain evidence="3 4">ANC 4874</strain>
    </source>
</reference>
<organism evidence="3 4">
    <name type="scientific">Acinetobacter albensis</name>
    <dbReference type="NCBI Taxonomy" id="1673609"/>
    <lineage>
        <taxon>Bacteria</taxon>
        <taxon>Pseudomonadati</taxon>
        <taxon>Pseudomonadota</taxon>
        <taxon>Gammaproteobacteria</taxon>
        <taxon>Moraxellales</taxon>
        <taxon>Moraxellaceae</taxon>
        <taxon>Acinetobacter</taxon>
    </lineage>
</organism>
<gene>
    <name evidence="2" type="ORF">ACKVE0_09655</name>
    <name evidence="3" type="ORF">GA0116959_102208</name>
</gene>
<evidence type="ECO:0000313" key="3">
    <source>
        <dbReference type="EMBL" id="SCC71108.1"/>
    </source>
</evidence>
<sequence length="46" mass="5587">MTYFSTFLLALILFVLIVLWSLIEITLEYRKQRKFSSLKKSKIQLY</sequence>
<keyword evidence="1" id="KW-0472">Membrane</keyword>
<proteinExistence type="predicted"/>